<dbReference type="RefSeq" id="WP_089400607.1">
    <property type="nucleotide sequence ID" value="NZ_FZOT01000013.1"/>
</dbReference>
<sequence length="390" mass="41899">MKLRYCVPILLFTVSVAVQAQAPACATGEKSRQTWQMLDYIAVDYGSAVANAKVIDADEYAEMREFSAAIEREIGSLSSKPEKAALLQRATALTALIERKAGSSEVAQQARHVAEQLLAAYPFPIAPAQAPKLAQGEKLYQAQCAACHGVQGKGDGKLAAGLKPMPTDFTQRDRAGQRSPLALHQAITSGIAGTAMQGYASLSDEDRWALAFYVSTLAYSAQEKVAGKAQWEAAPALQAKVPGLGALAQLSEAGLRQSGVAQAGPVVAYLRSQPELVSRSPAASIAFSKSRIKESLAAARLRATPEAIRLALAAYLDGFEAVEPALRKRDEKLTALIEKTMSEYRATVTEEHVPNAIRIEARLQELLDQAQQTLAAAPRKSLWNVLWRSD</sequence>
<organism evidence="7 8">
    <name type="scientific">Noviherbaspirillum humi</name>
    <dbReference type="NCBI Taxonomy" id="1688639"/>
    <lineage>
        <taxon>Bacteria</taxon>
        <taxon>Pseudomonadati</taxon>
        <taxon>Pseudomonadota</taxon>
        <taxon>Betaproteobacteria</taxon>
        <taxon>Burkholderiales</taxon>
        <taxon>Oxalobacteraceae</taxon>
        <taxon>Noviherbaspirillum</taxon>
    </lineage>
</organism>
<evidence type="ECO:0000313" key="7">
    <source>
        <dbReference type="EMBL" id="SNT09295.1"/>
    </source>
</evidence>
<evidence type="ECO:0000259" key="6">
    <source>
        <dbReference type="PROSITE" id="PS51007"/>
    </source>
</evidence>
<evidence type="ECO:0000256" key="3">
    <source>
        <dbReference type="ARBA" id="ARBA00023004"/>
    </source>
</evidence>
<dbReference type="GO" id="GO:0046872">
    <property type="term" value="F:metal ion binding"/>
    <property type="evidence" value="ECO:0007669"/>
    <property type="project" value="UniProtKB-KW"/>
</dbReference>
<dbReference type="PANTHER" id="PTHR40394:SF2">
    <property type="entry name" value="QUINOL:CYTOCHROME C OXIDOREDUCTASE MEMBRANE PROTEIN"/>
    <property type="match status" value="1"/>
</dbReference>
<keyword evidence="2 4" id="KW-0479">Metal-binding</keyword>
<dbReference type="Proteomes" id="UP000198284">
    <property type="component" value="Unassembled WGS sequence"/>
</dbReference>
<evidence type="ECO:0000256" key="4">
    <source>
        <dbReference type="PROSITE-ProRule" id="PRU00433"/>
    </source>
</evidence>
<gene>
    <name evidence="7" type="ORF">SAMN06265795_113109</name>
</gene>
<dbReference type="SUPFAM" id="SSF46626">
    <property type="entry name" value="Cytochrome c"/>
    <property type="match status" value="1"/>
</dbReference>
<dbReference type="GO" id="GO:0020037">
    <property type="term" value="F:heme binding"/>
    <property type="evidence" value="ECO:0007669"/>
    <property type="project" value="InterPro"/>
</dbReference>
<dbReference type="Pfam" id="PF00034">
    <property type="entry name" value="Cytochrom_C"/>
    <property type="match status" value="1"/>
</dbReference>
<dbReference type="EMBL" id="FZOT01000013">
    <property type="protein sequence ID" value="SNT09295.1"/>
    <property type="molecule type" value="Genomic_DNA"/>
</dbReference>
<keyword evidence="1 4" id="KW-0349">Heme</keyword>
<dbReference type="AlphaFoldDB" id="A0A239JU42"/>
<dbReference type="Gene3D" id="1.10.760.10">
    <property type="entry name" value="Cytochrome c-like domain"/>
    <property type="match status" value="1"/>
</dbReference>
<keyword evidence="3 4" id="KW-0408">Iron</keyword>
<keyword evidence="5" id="KW-0732">Signal</keyword>
<dbReference type="GO" id="GO:0009055">
    <property type="term" value="F:electron transfer activity"/>
    <property type="evidence" value="ECO:0007669"/>
    <property type="project" value="InterPro"/>
</dbReference>
<keyword evidence="8" id="KW-1185">Reference proteome</keyword>
<dbReference type="InterPro" id="IPR036909">
    <property type="entry name" value="Cyt_c-like_dom_sf"/>
</dbReference>
<dbReference type="OrthoDB" id="9765171at2"/>
<proteinExistence type="predicted"/>
<feature type="chain" id="PRO_5012896014" evidence="5">
    <location>
        <begin position="21"/>
        <end position="390"/>
    </location>
</feature>
<name>A0A239JU42_9BURK</name>
<dbReference type="PROSITE" id="PS51007">
    <property type="entry name" value="CYTC"/>
    <property type="match status" value="1"/>
</dbReference>
<accession>A0A239JU42</accession>
<evidence type="ECO:0000313" key="8">
    <source>
        <dbReference type="Proteomes" id="UP000198284"/>
    </source>
</evidence>
<feature type="domain" description="Cytochrome c" evidence="6">
    <location>
        <begin position="131"/>
        <end position="218"/>
    </location>
</feature>
<feature type="signal peptide" evidence="5">
    <location>
        <begin position="1"/>
        <end position="20"/>
    </location>
</feature>
<evidence type="ECO:0000256" key="1">
    <source>
        <dbReference type="ARBA" id="ARBA00022617"/>
    </source>
</evidence>
<evidence type="ECO:0000256" key="2">
    <source>
        <dbReference type="ARBA" id="ARBA00022723"/>
    </source>
</evidence>
<dbReference type="InterPro" id="IPR009056">
    <property type="entry name" value="Cyt_c-like_dom"/>
</dbReference>
<dbReference type="PANTHER" id="PTHR40394">
    <property type="entry name" value="LIPOPROTEIN-RELATED"/>
    <property type="match status" value="1"/>
</dbReference>
<protein>
    <submittedName>
        <fullName evidence="7">Cytochrome C oxidase, cbb3-type, subunit III</fullName>
    </submittedName>
</protein>
<reference evidence="7 8" key="1">
    <citation type="submission" date="2017-06" db="EMBL/GenBank/DDBJ databases">
        <authorList>
            <person name="Kim H.J."/>
            <person name="Triplett B.A."/>
        </authorList>
    </citation>
    <scope>NUCLEOTIDE SEQUENCE [LARGE SCALE GENOMIC DNA]</scope>
    <source>
        <strain evidence="7 8">U15</strain>
    </source>
</reference>
<evidence type="ECO:0000256" key="5">
    <source>
        <dbReference type="SAM" id="SignalP"/>
    </source>
</evidence>